<comment type="caution">
    <text evidence="1">The sequence shown here is derived from an EMBL/GenBank/DDBJ whole genome shotgun (WGS) entry which is preliminary data.</text>
</comment>
<reference evidence="1" key="1">
    <citation type="submission" date="2023-03" db="EMBL/GenBank/DDBJ databases">
        <title>Massive genome expansion in bonnet fungi (Mycena s.s.) driven by repeated elements and novel gene families across ecological guilds.</title>
        <authorList>
            <consortium name="Lawrence Berkeley National Laboratory"/>
            <person name="Harder C.B."/>
            <person name="Miyauchi S."/>
            <person name="Viragh M."/>
            <person name="Kuo A."/>
            <person name="Thoen E."/>
            <person name="Andreopoulos B."/>
            <person name="Lu D."/>
            <person name="Skrede I."/>
            <person name="Drula E."/>
            <person name="Henrissat B."/>
            <person name="Morin E."/>
            <person name="Kohler A."/>
            <person name="Barry K."/>
            <person name="LaButti K."/>
            <person name="Morin E."/>
            <person name="Salamov A."/>
            <person name="Lipzen A."/>
            <person name="Mereny Z."/>
            <person name="Hegedus B."/>
            <person name="Baldrian P."/>
            <person name="Stursova M."/>
            <person name="Weitz H."/>
            <person name="Taylor A."/>
            <person name="Grigoriev I.V."/>
            <person name="Nagy L.G."/>
            <person name="Martin F."/>
            <person name="Kauserud H."/>
        </authorList>
    </citation>
    <scope>NUCLEOTIDE SEQUENCE</scope>
    <source>
        <strain evidence="1">CBHHK002</strain>
    </source>
</reference>
<sequence>MRLPKEVLEAIVQTILNCPTLKSCSLAGSQLREPSQCIFLHSMTLERWDSQATREFLEDSPHISAYITVLTAYIPGAKDVADDALDVTDFQWIFDRLGKARRCTLGGMDKEDPILWPSLPPALSSTYLRFISRQW</sequence>
<evidence type="ECO:0008006" key="3">
    <source>
        <dbReference type="Google" id="ProtNLM"/>
    </source>
</evidence>
<accession>A0AAD7EJE7</accession>
<evidence type="ECO:0000313" key="2">
    <source>
        <dbReference type="Proteomes" id="UP001218218"/>
    </source>
</evidence>
<protein>
    <recommendedName>
        <fullName evidence="3">F-box domain-containing protein</fullName>
    </recommendedName>
</protein>
<dbReference type="AlphaFoldDB" id="A0AAD7EJE7"/>
<keyword evidence="2" id="KW-1185">Reference proteome</keyword>
<dbReference type="EMBL" id="JARIHO010000036">
    <property type="protein sequence ID" value="KAJ7331005.1"/>
    <property type="molecule type" value="Genomic_DNA"/>
</dbReference>
<organism evidence="1 2">
    <name type="scientific">Mycena albidolilacea</name>
    <dbReference type="NCBI Taxonomy" id="1033008"/>
    <lineage>
        <taxon>Eukaryota</taxon>
        <taxon>Fungi</taxon>
        <taxon>Dikarya</taxon>
        <taxon>Basidiomycota</taxon>
        <taxon>Agaricomycotina</taxon>
        <taxon>Agaricomycetes</taxon>
        <taxon>Agaricomycetidae</taxon>
        <taxon>Agaricales</taxon>
        <taxon>Marasmiineae</taxon>
        <taxon>Mycenaceae</taxon>
        <taxon>Mycena</taxon>
    </lineage>
</organism>
<evidence type="ECO:0000313" key="1">
    <source>
        <dbReference type="EMBL" id="KAJ7331005.1"/>
    </source>
</evidence>
<dbReference type="Proteomes" id="UP001218218">
    <property type="component" value="Unassembled WGS sequence"/>
</dbReference>
<gene>
    <name evidence="1" type="ORF">DFH08DRAFT_966746</name>
</gene>
<name>A0AAD7EJE7_9AGAR</name>
<proteinExistence type="predicted"/>